<reference evidence="10" key="2">
    <citation type="submission" date="2021-08" db="EMBL/GenBank/DDBJ databases">
        <authorList>
            <person name="Eriksson T."/>
        </authorList>
    </citation>
    <scope>NUCLEOTIDE SEQUENCE</scope>
    <source>
        <strain evidence="10">Stoneville</strain>
        <tissue evidence="10">Whole head</tissue>
    </source>
</reference>
<dbReference type="SUPFAM" id="SSF52540">
    <property type="entry name" value="P-loop containing nucleoside triphosphate hydrolases"/>
    <property type="match status" value="1"/>
</dbReference>
<dbReference type="GO" id="GO:0003774">
    <property type="term" value="F:cytoskeletal motor activity"/>
    <property type="evidence" value="ECO:0007669"/>
    <property type="project" value="InterPro"/>
</dbReference>
<dbReference type="GO" id="GO:0016459">
    <property type="term" value="C:myosin complex"/>
    <property type="evidence" value="ECO:0007669"/>
    <property type="project" value="UniProtKB-KW"/>
</dbReference>
<keyword evidence="3" id="KW-0547">Nucleotide-binding</keyword>
<keyword evidence="7" id="KW-0009">Actin-binding</keyword>
<dbReference type="InterPro" id="IPR031549">
    <property type="entry name" value="ASH"/>
</dbReference>
<dbReference type="InterPro" id="IPR027417">
    <property type="entry name" value="P-loop_NTPase"/>
</dbReference>
<keyword evidence="2" id="KW-0963">Cytoplasm</keyword>
<dbReference type="Pfam" id="PF00063">
    <property type="entry name" value="Myosin_head"/>
    <property type="match status" value="1"/>
</dbReference>
<dbReference type="CDD" id="cd21966">
    <property type="entry name" value="INSC_LBD"/>
    <property type="match status" value="1"/>
</dbReference>
<feature type="region of interest" description="Disordered" evidence="8">
    <location>
        <begin position="23"/>
        <end position="51"/>
    </location>
</feature>
<dbReference type="GO" id="GO:0045176">
    <property type="term" value="P:apical protein localization"/>
    <property type="evidence" value="ECO:0007669"/>
    <property type="project" value="TreeGrafter"/>
</dbReference>
<organism evidence="10 11">
    <name type="scientific">Tenebrio molitor</name>
    <name type="common">Yellow mealworm beetle</name>
    <dbReference type="NCBI Taxonomy" id="7067"/>
    <lineage>
        <taxon>Eukaryota</taxon>
        <taxon>Metazoa</taxon>
        <taxon>Ecdysozoa</taxon>
        <taxon>Arthropoda</taxon>
        <taxon>Hexapoda</taxon>
        <taxon>Insecta</taxon>
        <taxon>Pterygota</taxon>
        <taxon>Neoptera</taxon>
        <taxon>Endopterygota</taxon>
        <taxon>Coleoptera</taxon>
        <taxon>Polyphaga</taxon>
        <taxon>Cucujiformia</taxon>
        <taxon>Tenebrionidae</taxon>
        <taxon>Tenebrio</taxon>
    </lineage>
</organism>
<evidence type="ECO:0000313" key="10">
    <source>
        <dbReference type="EMBL" id="KAH0810878.1"/>
    </source>
</evidence>
<evidence type="ECO:0000259" key="9">
    <source>
        <dbReference type="PROSITE" id="PS51456"/>
    </source>
</evidence>
<dbReference type="PRINTS" id="PR00193">
    <property type="entry name" value="MYOSINHEAVY"/>
</dbReference>
<keyword evidence="6" id="KW-0505">Motor protein</keyword>
<dbReference type="GO" id="GO:0005524">
    <property type="term" value="F:ATP binding"/>
    <property type="evidence" value="ECO:0007669"/>
    <property type="project" value="UniProtKB-KW"/>
</dbReference>
<dbReference type="PROSITE" id="PS51456">
    <property type="entry name" value="MYOSIN_MOTOR"/>
    <property type="match status" value="1"/>
</dbReference>
<dbReference type="InterPro" id="IPR011989">
    <property type="entry name" value="ARM-like"/>
</dbReference>
<dbReference type="InterPro" id="IPR036961">
    <property type="entry name" value="Kinesin_motor_dom_sf"/>
</dbReference>
<gene>
    <name evidence="10" type="ORF">GEV33_011913</name>
</gene>
<dbReference type="GO" id="GO:0008356">
    <property type="term" value="P:asymmetric cell division"/>
    <property type="evidence" value="ECO:0007669"/>
    <property type="project" value="InterPro"/>
</dbReference>
<dbReference type="SUPFAM" id="SSF48371">
    <property type="entry name" value="ARM repeat"/>
    <property type="match status" value="1"/>
</dbReference>
<evidence type="ECO:0000256" key="8">
    <source>
        <dbReference type="SAM" id="MobiDB-lite"/>
    </source>
</evidence>
<proteinExistence type="inferred from homology"/>
<dbReference type="InterPro" id="IPR045789">
    <property type="entry name" value="Insc_C"/>
</dbReference>
<dbReference type="InterPro" id="IPR039921">
    <property type="entry name" value="Inscuteable"/>
</dbReference>
<keyword evidence="11" id="KW-1185">Reference proteome</keyword>
<comment type="caution">
    <text evidence="10">The sequence shown here is derived from an EMBL/GenBank/DDBJ whole genome shotgun (WGS) entry which is preliminary data.</text>
</comment>
<keyword evidence="4" id="KW-0067">ATP-binding</keyword>
<dbReference type="Proteomes" id="UP000719412">
    <property type="component" value="Unassembled WGS sequence"/>
</dbReference>
<comment type="similarity">
    <text evidence="7">Belongs to the TRAFAC class myosin-kinesin ATPase superfamily. Myosin family.</text>
</comment>
<dbReference type="Gene3D" id="1.25.10.10">
    <property type="entry name" value="Leucine-rich Repeat Variant"/>
    <property type="match status" value="1"/>
</dbReference>
<evidence type="ECO:0000256" key="4">
    <source>
        <dbReference type="ARBA" id="ARBA00022840"/>
    </source>
</evidence>
<evidence type="ECO:0000256" key="3">
    <source>
        <dbReference type="ARBA" id="ARBA00022741"/>
    </source>
</evidence>
<feature type="compositionally biased region" description="Polar residues" evidence="8">
    <location>
        <begin position="26"/>
        <end position="51"/>
    </location>
</feature>
<evidence type="ECO:0000256" key="7">
    <source>
        <dbReference type="PROSITE-ProRule" id="PRU00782"/>
    </source>
</evidence>
<evidence type="ECO:0000256" key="1">
    <source>
        <dbReference type="ARBA" id="ARBA00004496"/>
    </source>
</evidence>
<dbReference type="PANTHER" id="PTHR21386">
    <property type="entry name" value="INSCUTEABLE"/>
    <property type="match status" value="1"/>
</dbReference>
<name>A0A8J6L9F4_TENMO</name>
<dbReference type="PANTHER" id="PTHR21386:SF0">
    <property type="entry name" value="PROTEIN INSCUTEABLE HOMOLOG"/>
    <property type="match status" value="1"/>
</dbReference>
<dbReference type="InterPro" id="IPR001609">
    <property type="entry name" value="Myosin_head_motor_dom-like"/>
</dbReference>
<comment type="caution">
    <text evidence="7">Lacks conserved residue(s) required for the propagation of feature annotation.</text>
</comment>
<evidence type="ECO:0000256" key="2">
    <source>
        <dbReference type="ARBA" id="ARBA00022490"/>
    </source>
</evidence>
<dbReference type="GO" id="GO:0003779">
    <property type="term" value="F:actin binding"/>
    <property type="evidence" value="ECO:0007669"/>
    <property type="project" value="UniProtKB-KW"/>
</dbReference>
<evidence type="ECO:0000256" key="6">
    <source>
        <dbReference type="ARBA" id="ARBA00023175"/>
    </source>
</evidence>
<dbReference type="GO" id="GO:0009786">
    <property type="term" value="P:regulation of asymmetric cell division"/>
    <property type="evidence" value="ECO:0007669"/>
    <property type="project" value="TreeGrafter"/>
</dbReference>
<dbReference type="InterPro" id="IPR038205">
    <property type="entry name" value="INSC_LBD_sf"/>
</dbReference>
<dbReference type="GO" id="GO:0000132">
    <property type="term" value="P:establishment of mitotic spindle orientation"/>
    <property type="evidence" value="ECO:0007669"/>
    <property type="project" value="TreeGrafter"/>
</dbReference>
<evidence type="ECO:0000313" key="11">
    <source>
        <dbReference type="Proteomes" id="UP000719412"/>
    </source>
</evidence>
<dbReference type="InterPro" id="IPR000225">
    <property type="entry name" value="Armadillo"/>
</dbReference>
<evidence type="ECO:0000256" key="5">
    <source>
        <dbReference type="ARBA" id="ARBA00023123"/>
    </source>
</evidence>
<dbReference type="Pfam" id="PF19427">
    <property type="entry name" value="Insc_C"/>
    <property type="match status" value="1"/>
</dbReference>
<dbReference type="AlphaFoldDB" id="A0A8J6L9F4"/>
<sequence length="1018" mass="114475">MSEFKRSPSKVWWASESLEWREVSESPGSQDSGFSDTETSPPVQVQESKNATVQKLSQELCKNTPSGNKPENLSINYQEKTTPDKNIKLNSSRLYAKHSPKVSRNLFSSTRDKKSVKDAFNHQYSKSAKDTTHSSSSSEIACNESYSCVTPSFEILRASRSLPLVQKSRKAVLNKSAPAVLTEVRDDEEISFNGNHSLSSDCESELECLFNGALESPKHTSTPKTSSMSKMRHSRNKLPLNLYLKYQQERVVQSTPEPLENEAVQTWMNEIRHLYQQECMTTLQSKSIAGELNQKVAHMATYTTTNIKNILSRSECIEREYKNLNSEKKHLGPLAQSLAGNIMDFVKTHSGEVSQRLCKQYDAIRKTNPDDLLNLLAQLYSQWESIFHNVLTKEVKKLVEKLENPCSELDLRATVTGITSLCLRKENLIESFTKNDVVPILLILCEKCEGSSMRSLLLRALSTLCCSTFAVRQFEKFSGMQIINETLGEDLSKPEPERSEAVALLAQVTAPWIEDNHAIKGLQDFSKALVKSLTKFASTTKCCQNLLLCAAALANLSTMDNKCIKYMLHMNTVQVLLESVNKRGPCASIYLLEQVATLIANMTSLEAARKQLTSLQTVPALLCFLKSGNVGEDVEKRLQQKAIIALSRLCSEKDAAAQVVELGGVDKLVRMCREKNERFSNDAVLVATLATLRKIADACGRDVISVEDAQELVEPKLLDSFLAYSTQNVHLGEIRTKRLYIENPSNTEVEVIAKVCFREEIDLVLNWLCAKIAPQYTAELDITWTPKFEGIWTQRVQITDGVTFWRDILVCLKAVDPYRVFKEKELLMKSEKLIPCKKLKAKIKKASRSKSEKALKQFVDAAPEGLQLKKNRSPLKELNIQISEENTSVEKLKFWGTVQRSGNTRCRAGGSTSRGGAMLNLEQEVGAWDSVLLEPLTEDTFIGNLQQRFKRDHIYTYIGNVLVSVNPYKKLALYSTDLVETYVKRGPFQLPPHIYAIAGSAYRWLNDRNEDQCIIVTG</sequence>
<accession>A0A8J6L9F4</accession>
<dbReference type="EMBL" id="JABDTM020027204">
    <property type="protein sequence ID" value="KAH0810878.1"/>
    <property type="molecule type" value="Genomic_DNA"/>
</dbReference>
<reference evidence="10" key="1">
    <citation type="journal article" date="2020" name="J Insects Food Feed">
        <title>The yellow mealworm (Tenebrio molitor) genome: a resource for the emerging insects as food and feed industry.</title>
        <authorList>
            <person name="Eriksson T."/>
            <person name="Andere A."/>
            <person name="Kelstrup H."/>
            <person name="Emery V."/>
            <person name="Picard C."/>
        </authorList>
    </citation>
    <scope>NUCLEOTIDE SEQUENCE</scope>
    <source>
        <strain evidence="10">Stoneville</strain>
        <tissue evidence="10">Whole head</tissue>
    </source>
</reference>
<keyword evidence="5 7" id="KW-0518">Myosin</keyword>
<dbReference type="GO" id="GO:0008093">
    <property type="term" value="F:cytoskeletal anchor activity"/>
    <property type="evidence" value="ECO:0007669"/>
    <property type="project" value="TreeGrafter"/>
</dbReference>
<dbReference type="SMART" id="SM00185">
    <property type="entry name" value="ARM"/>
    <property type="match status" value="3"/>
</dbReference>
<dbReference type="Pfam" id="PF15780">
    <property type="entry name" value="ASH"/>
    <property type="match status" value="1"/>
</dbReference>
<dbReference type="Gene3D" id="3.40.850.10">
    <property type="entry name" value="Kinesin motor domain"/>
    <property type="match status" value="1"/>
</dbReference>
<feature type="domain" description="Myosin motor" evidence="9">
    <location>
        <begin position="925"/>
        <end position="1018"/>
    </location>
</feature>
<comment type="subcellular location">
    <subcellularLocation>
        <location evidence="1">Cytoplasm</location>
    </subcellularLocation>
</comment>
<dbReference type="GO" id="GO:0045179">
    <property type="term" value="C:apical cortex"/>
    <property type="evidence" value="ECO:0007669"/>
    <property type="project" value="TreeGrafter"/>
</dbReference>
<protein>
    <recommendedName>
        <fullName evidence="9">Myosin motor domain-containing protein</fullName>
    </recommendedName>
</protein>
<dbReference type="Gene3D" id="6.20.200.10">
    <property type="entry name" value="Inscuteable LGN-binding domain"/>
    <property type="match status" value="1"/>
</dbReference>
<dbReference type="InterPro" id="IPR016024">
    <property type="entry name" value="ARM-type_fold"/>
</dbReference>